<dbReference type="AlphaFoldDB" id="A0A1M2VP62"/>
<proteinExistence type="predicted"/>
<dbReference type="EMBL" id="MNAD01000926">
    <property type="protein sequence ID" value="OJT09358.1"/>
    <property type="molecule type" value="Genomic_DNA"/>
</dbReference>
<dbReference type="OrthoDB" id="2603374at2759"/>
<name>A0A1M2VP62_TRAPU</name>
<evidence type="ECO:0000313" key="1">
    <source>
        <dbReference type="EMBL" id="OJT09358.1"/>
    </source>
</evidence>
<comment type="caution">
    <text evidence="1">The sequence shown here is derived from an EMBL/GenBank/DDBJ whole genome shotgun (WGS) entry which is preliminary data.</text>
</comment>
<accession>A0A1M2VP62</accession>
<dbReference type="Proteomes" id="UP000184267">
    <property type="component" value="Unassembled WGS sequence"/>
</dbReference>
<keyword evidence="2" id="KW-1185">Reference proteome</keyword>
<sequence>MYRLSAQLISLEKDSLYIYTCPVDGGYHWAFVHIDEHGNATRHHWAAANWRQPHGPERYHANTLRDGAKDSTAGRRIVGYFKILDYTPMSAAAFQQVCASVFPGRNHTFALQNRQDGISCRTWCIAVLTVILHSQERAMQIERYVMAMSANYGSALNQALLSSAPYQTQIVAVSRTA</sequence>
<reference evidence="1 2" key="1">
    <citation type="submission" date="2016-10" db="EMBL/GenBank/DDBJ databases">
        <title>Genome sequence of the basidiomycete white-rot fungus Trametes pubescens.</title>
        <authorList>
            <person name="Makela M.R."/>
            <person name="Granchi Z."/>
            <person name="Peng M."/>
            <person name="De Vries R.P."/>
            <person name="Grigoriev I."/>
            <person name="Riley R."/>
            <person name="Hilden K."/>
        </authorList>
    </citation>
    <scope>NUCLEOTIDE SEQUENCE [LARGE SCALE GENOMIC DNA]</scope>
    <source>
        <strain evidence="1 2">FBCC735</strain>
    </source>
</reference>
<evidence type="ECO:0000313" key="2">
    <source>
        <dbReference type="Proteomes" id="UP000184267"/>
    </source>
</evidence>
<protein>
    <submittedName>
        <fullName evidence="1">Uncharacterized protein</fullName>
    </submittedName>
</protein>
<organism evidence="1 2">
    <name type="scientific">Trametes pubescens</name>
    <name type="common">White-rot fungus</name>
    <dbReference type="NCBI Taxonomy" id="154538"/>
    <lineage>
        <taxon>Eukaryota</taxon>
        <taxon>Fungi</taxon>
        <taxon>Dikarya</taxon>
        <taxon>Basidiomycota</taxon>
        <taxon>Agaricomycotina</taxon>
        <taxon>Agaricomycetes</taxon>
        <taxon>Polyporales</taxon>
        <taxon>Polyporaceae</taxon>
        <taxon>Trametes</taxon>
    </lineage>
</organism>
<gene>
    <name evidence="1" type="ORF">TRAPUB_14172</name>
</gene>